<accession>A0A1V6LP52</accession>
<keyword evidence="4" id="KW-0804">Transcription</keyword>
<name>A0A1V6LP52_9FLAO</name>
<evidence type="ECO:0000256" key="3">
    <source>
        <dbReference type="ARBA" id="ARBA00023125"/>
    </source>
</evidence>
<dbReference type="Pfam" id="PF00072">
    <property type="entry name" value="Response_reg"/>
    <property type="match status" value="1"/>
</dbReference>
<dbReference type="SMART" id="SM00448">
    <property type="entry name" value="REC"/>
    <property type="match status" value="1"/>
</dbReference>
<evidence type="ECO:0000256" key="5">
    <source>
        <dbReference type="PROSITE-ProRule" id="PRU00169"/>
    </source>
</evidence>
<evidence type="ECO:0000259" key="6">
    <source>
        <dbReference type="PROSITE" id="PS50043"/>
    </source>
</evidence>
<organism evidence="8 9">
    <name type="scientific">Croceivirga radicis</name>
    <dbReference type="NCBI Taxonomy" id="1929488"/>
    <lineage>
        <taxon>Bacteria</taxon>
        <taxon>Pseudomonadati</taxon>
        <taxon>Bacteroidota</taxon>
        <taxon>Flavobacteriia</taxon>
        <taxon>Flavobacteriales</taxon>
        <taxon>Flavobacteriaceae</taxon>
        <taxon>Croceivirga</taxon>
    </lineage>
</organism>
<dbReference type="Gene3D" id="3.40.50.2300">
    <property type="match status" value="1"/>
</dbReference>
<feature type="modified residue" description="4-aspartylphosphate" evidence="5">
    <location>
        <position position="60"/>
    </location>
</feature>
<evidence type="ECO:0000256" key="4">
    <source>
        <dbReference type="ARBA" id="ARBA00023163"/>
    </source>
</evidence>
<dbReference type="GO" id="GO:0003677">
    <property type="term" value="F:DNA binding"/>
    <property type="evidence" value="ECO:0007669"/>
    <property type="project" value="UniProtKB-KW"/>
</dbReference>
<dbReference type="PANTHER" id="PTHR43214">
    <property type="entry name" value="TWO-COMPONENT RESPONSE REGULATOR"/>
    <property type="match status" value="1"/>
</dbReference>
<dbReference type="PANTHER" id="PTHR43214:SF41">
    <property type="entry name" value="NITRATE_NITRITE RESPONSE REGULATOR PROTEIN NARP"/>
    <property type="match status" value="1"/>
</dbReference>
<dbReference type="EMBL" id="MTBC01000011">
    <property type="protein sequence ID" value="OQD41756.1"/>
    <property type="molecule type" value="Genomic_DNA"/>
</dbReference>
<dbReference type="InterPro" id="IPR016032">
    <property type="entry name" value="Sig_transdc_resp-reg_C-effctor"/>
</dbReference>
<dbReference type="SUPFAM" id="SSF52172">
    <property type="entry name" value="CheY-like"/>
    <property type="match status" value="1"/>
</dbReference>
<dbReference type="SMART" id="SM00421">
    <property type="entry name" value="HTH_LUXR"/>
    <property type="match status" value="1"/>
</dbReference>
<proteinExistence type="predicted"/>
<sequence>MNTYNIIIADDHKMFLDGLISILGNNKAYTIVLTADRGHKVAKYLDINNATEPIDLVITDVSMPDYSGIELNKHIKDNHPKTKTLVVSMLHDTTTVQTLTQDNVDGYVPKNAEKEELLTAIETILNGDKYFSQSIKEVYLKGMFSKEEKLEDTLSKREKEVLKLIAQEFTTQEIADQLFLSKHTIESYRKNLISKLEVRNLAGLTKYAIKLGLLEDE</sequence>
<dbReference type="CDD" id="cd06170">
    <property type="entry name" value="LuxR_C_like"/>
    <property type="match status" value="1"/>
</dbReference>
<dbReference type="SUPFAM" id="SSF46894">
    <property type="entry name" value="C-terminal effector domain of the bipartite response regulators"/>
    <property type="match status" value="1"/>
</dbReference>
<keyword evidence="1 5" id="KW-0597">Phosphoprotein</keyword>
<evidence type="ECO:0000313" key="9">
    <source>
        <dbReference type="Proteomes" id="UP000191680"/>
    </source>
</evidence>
<dbReference type="Gene3D" id="1.10.10.10">
    <property type="entry name" value="Winged helix-like DNA-binding domain superfamily/Winged helix DNA-binding domain"/>
    <property type="match status" value="1"/>
</dbReference>
<reference evidence="8 9" key="1">
    <citation type="submission" date="2016-12" db="EMBL/GenBank/DDBJ databases">
        <authorList>
            <person name="Song W.-J."/>
            <person name="Kurnit D.M."/>
        </authorList>
    </citation>
    <scope>NUCLEOTIDE SEQUENCE [LARGE SCALE GENOMIC DNA]</scope>
    <source>
        <strain evidence="8 9">HSG9</strain>
    </source>
</reference>
<keyword evidence="2" id="KW-0805">Transcription regulation</keyword>
<comment type="caution">
    <text evidence="8">The sequence shown here is derived from an EMBL/GenBank/DDBJ whole genome shotgun (WGS) entry which is preliminary data.</text>
</comment>
<dbReference type="Pfam" id="PF00196">
    <property type="entry name" value="GerE"/>
    <property type="match status" value="1"/>
</dbReference>
<feature type="domain" description="Response regulatory" evidence="7">
    <location>
        <begin position="5"/>
        <end position="125"/>
    </location>
</feature>
<dbReference type="PROSITE" id="PS50043">
    <property type="entry name" value="HTH_LUXR_2"/>
    <property type="match status" value="1"/>
</dbReference>
<keyword evidence="9" id="KW-1185">Reference proteome</keyword>
<dbReference type="CDD" id="cd17535">
    <property type="entry name" value="REC_NarL-like"/>
    <property type="match status" value="1"/>
</dbReference>
<dbReference type="InterPro" id="IPR036388">
    <property type="entry name" value="WH-like_DNA-bd_sf"/>
</dbReference>
<dbReference type="OrthoDB" id="9797341at2"/>
<dbReference type="InterPro" id="IPR039420">
    <property type="entry name" value="WalR-like"/>
</dbReference>
<keyword evidence="3 8" id="KW-0238">DNA-binding</keyword>
<dbReference type="InterPro" id="IPR058245">
    <property type="entry name" value="NreC/VraR/RcsB-like_REC"/>
</dbReference>
<evidence type="ECO:0000313" key="8">
    <source>
        <dbReference type="EMBL" id="OQD41756.1"/>
    </source>
</evidence>
<dbReference type="InterPro" id="IPR001789">
    <property type="entry name" value="Sig_transdc_resp-reg_receiver"/>
</dbReference>
<dbReference type="InterPro" id="IPR011006">
    <property type="entry name" value="CheY-like_superfamily"/>
</dbReference>
<dbReference type="InterPro" id="IPR000792">
    <property type="entry name" value="Tscrpt_reg_LuxR_C"/>
</dbReference>
<evidence type="ECO:0000256" key="2">
    <source>
        <dbReference type="ARBA" id="ARBA00023015"/>
    </source>
</evidence>
<dbReference type="PRINTS" id="PR00038">
    <property type="entry name" value="HTHLUXR"/>
</dbReference>
<dbReference type="Proteomes" id="UP000191680">
    <property type="component" value="Unassembled WGS sequence"/>
</dbReference>
<dbReference type="GO" id="GO:0006355">
    <property type="term" value="P:regulation of DNA-templated transcription"/>
    <property type="evidence" value="ECO:0007669"/>
    <property type="project" value="InterPro"/>
</dbReference>
<dbReference type="AlphaFoldDB" id="A0A1V6LP52"/>
<dbReference type="GO" id="GO:0000160">
    <property type="term" value="P:phosphorelay signal transduction system"/>
    <property type="evidence" value="ECO:0007669"/>
    <property type="project" value="InterPro"/>
</dbReference>
<evidence type="ECO:0000259" key="7">
    <source>
        <dbReference type="PROSITE" id="PS50110"/>
    </source>
</evidence>
<gene>
    <name evidence="8" type="ORF">BUL40_14255</name>
</gene>
<protein>
    <submittedName>
        <fullName evidence="8">DNA-binding response regulator</fullName>
    </submittedName>
</protein>
<dbReference type="PROSITE" id="PS50110">
    <property type="entry name" value="RESPONSE_REGULATORY"/>
    <property type="match status" value="1"/>
</dbReference>
<feature type="domain" description="HTH luxR-type" evidence="6">
    <location>
        <begin position="147"/>
        <end position="212"/>
    </location>
</feature>
<dbReference type="RefSeq" id="WP_080319804.1">
    <property type="nucleotide sequence ID" value="NZ_MTBC01000011.1"/>
</dbReference>
<evidence type="ECO:0000256" key="1">
    <source>
        <dbReference type="ARBA" id="ARBA00022553"/>
    </source>
</evidence>